<feature type="compositionally biased region" description="Low complexity" evidence="2">
    <location>
        <begin position="305"/>
        <end position="347"/>
    </location>
</feature>
<dbReference type="Pfam" id="PF18878">
    <property type="entry name" value="PPE-PPW"/>
    <property type="match status" value="1"/>
</dbReference>
<name>U1LMK5_SEGRC</name>
<keyword evidence="6" id="KW-1185">Reference proteome</keyword>
<evidence type="ECO:0008006" key="7">
    <source>
        <dbReference type="Google" id="ProtNLM"/>
    </source>
</evidence>
<comment type="caution">
    <text evidence="5">The sequence shown here is derived from an EMBL/GenBank/DDBJ whole genome shotgun (WGS) entry which is preliminary data.</text>
</comment>
<gene>
    <name evidence="5" type="ORF">HMPREF9336_04325</name>
</gene>
<feature type="region of interest" description="Disordered" evidence="2">
    <location>
        <begin position="379"/>
        <end position="412"/>
    </location>
</feature>
<dbReference type="GO" id="GO:0052572">
    <property type="term" value="P:response to host immune response"/>
    <property type="evidence" value="ECO:0007669"/>
    <property type="project" value="TreeGrafter"/>
</dbReference>
<reference evidence="5 6" key="1">
    <citation type="journal article" date="2011" name="Stand. Genomic Sci.">
        <title>High quality draft genome sequence of Segniliparus rugosus CDC 945(T)= (ATCC BAA-974(T)).</title>
        <authorList>
            <person name="Earl A.M."/>
            <person name="Desjardins C.A."/>
            <person name="Fitzgerald M.G."/>
            <person name="Arachchi H.M."/>
            <person name="Zeng Q."/>
            <person name="Mehta T."/>
            <person name="Griggs A."/>
            <person name="Birren B.W."/>
            <person name="Toney N.C."/>
            <person name="Carr J."/>
            <person name="Posey J."/>
            <person name="Butler W.R."/>
        </authorList>
    </citation>
    <scope>NUCLEOTIDE SEQUENCE [LARGE SCALE GENOMIC DNA]</scope>
    <source>
        <strain evidence="6">ATCC BAA-974 / DSM 45345 / CCUG 50838 / CIP 108380 / JCM 13579 / CDC 945</strain>
    </source>
</reference>
<dbReference type="EMBL" id="ACZI02000003">
    <property type="protein sequence ID" value="ERG69181.1"/>
    <property type="molecule type" value="Genomic_DNA"/>
</dbReference>
<protein>
    <recommendedName>
        <fullName evidence="7">PPE family protein</fullName>
    </recommendedName>
</protein>
<feature type="domain" description="PPE-PPW subfamily C-terminal" evidence="4">
    <location>
        <begin position="440"/>
        <end position="484"/>
    </location>
</feature>
<dbReference type="RefSeq" id="WP_021030731.1">
    <property type="nucleotide sequence ID" value="NZ_KI391954.1"/>
</dbReference>
<dbReference type="AlphaFoldDB" id="U1LMK5"/>
<dbReference type="eggNOG" id="COG5651">
    <property type="taxonomic scope" value="Bacteria"/>
</dbReference>
<evidence type="ECO:0000313" key="5">
    <source>
        <dbReference type="EMBL" id="ERG69181.1"/>
    </source>
</evidence>
<dbReference type="InterPro" id="IPR038332">
    <property type="entry name" value="PPE_sf"/>
</dbReference>
<feature type="compositionally biased region" description="Low complexity" evidence="2">
    <location>
        <begin position="379"/>
        <end position="392"/>
    </location>
</feature>
<comment type="similarity">
    <text evidence="1">Belongs to the mycobacterial PPE family.</text>
</comment>
<proteinExistence type="inferred from homology"/>
<evidence type="ECO:0000313" key="6">
    <source>
        <dbReference type="Proteomes" id="UP000004816"/>
    </source>
</evidence>
<dbReference type="Pfam" id="PF00823">
    <property type="entry name" value="PPE"/>
    <property type="match status" value="1"/>
</dbReference>
<feature type="region of interest" description="Disordered" evidence="2">
    <location>
        <begin position="290"/>
        <end position="366"/>
    </location>
</feature>
<dbReference type="HOGENOM" id="CLU_000243_5_2_11"/>
<evidence type="ECO:0000259" key="3">
    <source>
        <dbReference type="Pfam" id="PF00823"/>
    </source>
</evidence>
<evidence type="ECO:0000259" key="4">
    <source>
        <dbReference type="Pfam" id="PF18878"/>
    </source>
</evidence>
<dbReference type="InterPro" id="IPR000030">
    <property type="entry name" value="PPE_dom"/>
</dbReference>
<evidence type="ECO:0000256" key="2">
    <source>
        <dbReference type="SAM" id="MobiDB-lite"/>
    </source>
</evidence>
<dbReference type="Proteomes" id="UP000004816">
    <property type="component" value="Unassembled WGS sequence"/>
</dbReference>
<dbReference type="InterPro" id="IPR043641">
    <property type="entry name" value="PPE-PPW_C"/>
</dbReference>
<evidence type="ECO:0000256" key="1">
    <source>
        <dbReference type="ARBA" id="ARBA00010652"/>
    </source>
</evidence>
<sequence>MSAPIWFAFPPETHSSLLSAGPGPGSLLAAAGQMQTLAEQYVDAQAQLSEQLGLVRSGLWEGEAADRFVAAYQPFLAWLGEAAATAVAASARYEDVAAGYAAALAAMPTLGELAANHAAHALLESTNFLGINTVPIALNEADYVRMWIQAGETMTAYQSVVEQNLATMPSTPPAPSVLAAEGGGAGESPEGGSTDPVKWLNKQLQEFVKKIGDLADSILPAPLANVVGQIVNSMSSFLGGQVFNIVSHAVLDPVIYGAPFAPLLSPAALLGAPGAAGLAGLAGVLPQGEAPAASEEGAGEDAAPKRPAAPLPAAGVAAAPAPTAQAPASSPASAASPASVATPAHVAQPAHAPIQGGPSGGEGFPPVAAASAWAQARGSSGASSAARRSAGAPNDAILAQDKDGRTASSRRRARQYRMRFLEDDEWMSLSERAEPEPVVTAGEQGAGQIGASGAAAPVSASGMVRLDRGSFGDAPTAAMLPQTWNG</sequence>
<dbReference type="SUPFAM" id="SSF140459">
    <property type="entry name" value="PE/PPE dimer-like"/>
    <property type="match status" value="1"/>
</dbReference>
<feature type="region of interest" description="Disordered" evidence="2">
    <location>
        <begin position="168"/>
        <end position="194"/>
    </location>
</feature>
<dbReference type="PANTHER" id="PTHR46766:SF1">
    <property type="entry name" value="GLUTAMINE-RICH PROTEIN 2"/>
    <property type="match status" value="1"/>
</dbReference>
<dbReference type="STRING" id="679197.HMPREF9336_04325"/>
<dbReference type="PANTHER" id="PTHR46766">
    <property type="entry name" value="GLUTAMINE-RICH PROTEIN 2"/>
    <property type="match status" value="1"/>
</dbReference>
<accession>U1LMK5</accession>
<dbReference type="Gene3D" id="1.20.1260.20">
    <property type="entry name" value="PPE superfamily"/>
    <property type="match status" value="1"/>
</dbReference>
<feature type="domain" description="PPE" evidence="3">
    <location>
        <begin position="6"/>
        <end position="168"/>
    </location>
</feature>
<organism evidence="5 6">
    <name type="scientific">Segniliparus rugosus (strain ATCC BAA-974 / DSM 45345 / CCUG 50838 / CIP 108380 / JCM 13579 / CDC 945)</name>
    <dbReference type="NCBI Taxonomy" id="679197"/>
    <lineage>
        <taxon>Bacteria</taxon>
        <taxon>Bacillati</taxon>
        <taxon>Actinomycetota</taxon>
        <taxon>Actinomycetes</taxon>
        <taxon>Mycobacteriales</taxon>
        <taxon>Segniliparaceae</taxon>
        <taxon>Segniliparus</taxon>
    </lineage>
</organism>